<evidence type="ECO:0000256" key="7">
    <source>
        <dbReference type="SAM" id="MobiDB-lite"/>
    </source>
</evidence>
<feature type="compositionally biased region" description="Low complexity" evidence="7">
    <location>
        <begin position="477"/>
        <end position="487"/>
    </location>
</feature>
<evidence type="ECO:0000256" key="4">
    <source>
        <dbReference type="ARBA" id="ARBA00023125"/>
    </source>
</evidence>
<feature type="compositionally biased region" description="Low complexity" evidence="7">
    <location>
        <begin position="284"/>
        <end position="302"/>
    </location>
</feature>
<dbReference type="PANTHER" id="PTHR46373">
    <property type="entry name" value="PROTEIN RKD4"/>
    <property type="match status" value="1"/>
</dbReference>
<dbReference type="VEuPathDB" id="AmoebaDB:NfTy_023040"/>
<dbReference type="OrthoDB" id="6270329at2759"/>
<dbReference type="VEuPathDB" id="AmoebaDB:FDP41_011970"/>
<protein>
    <recommendedName>
        <fullName evidence="8">RWP-RK domain-containing protein</fullName>
    </recommendedName>
</protein>
<feature type="region of interest" description="Disordered" evidence="7">
    <location>
        <begin position="282"/>
        <end position="313"/>
    </location>
</feature>
<feature type="compositionally biased region" description="Low complexity" evidence="7">
    <location>
        <begin position="502"/>
        <end position="532"/>
    </location>
</feature>
<dbReference type="VEuPathDB" id="AmoebaDB:NF0069450"/>
<evidence type="ECO:0000256" key="2">
    <source>
        <dbReference type="ARBA" id="ARBA00023015"/>
    </source>
</evidence>
<evidence type="ECO:0000256" key="1">
    <source>
        <dbReference type="ARBA" id="ARBA00004049"/>
    </source>
</evidence>
<evidence type="ECO:0000256" key="6">
    <source>
        <dbReference type="ARBA" id="ARBA00023242"/>
    </source>
</evidence>
<dbReference type="EMBL" id="VFQX01000012">
    <property type="protein sequence ID" value="KAF0982109.1"/>
    <property type="molecule type" value="Genomic_DNA"/>
</dbReference>
<dbReference type="PANTHER" id="PTHR46373:SF2">
    <property type="entry name" value="RWP-RK DOMAIN-CONTAINING PROTEIN"/>
    <property type="match status" value="1"/>
</dbReference>
<dbReference type="InterPro" id="IPR044607">
    <property type="entry name" value="RKD-like"/>
</dbReference>
<comment type="function">
    <text evidence="1">Putative transcription factor.</text>
</comment>
<dbReference type="OMA" id="ALPMKEA"/>
<feature type="region of interest" description="Disordered" evidence="7">
    <location>
        <begin position="721"/>
        <end position="749"/>
    </location>
</feature>
<proteinExistence type="predicted"/>
<evidence type="ECO:0000256" key="3">
    <source>
        <dbReference type="ARBA" id="ARBA00023054"/>
    </source>
</evidence>
<dbReference type="Proteomes" id="UP000444721">
    <property type="component" value="Unassembled WGS sequence"/>
</dbReference>
<keyword evidence="10" id="KW-1185">Reference proteome</keyword>
<dbReference type="RefSeq" id="XP_044566822.1">
    <property type="nucleotide sequence ID" value="XM_044702438.1"/>
</dbReference>
<dbReference type="PROSITE" id="PS51519">
    <property type="entry name" value="RWP_RK"/>
    <property type="match status" value="1"/>
</dbReference>
<keyword evidence="6" id="KW-0539">Nucleus</keyword>
<dbReference type="InterPro" id="IPR003035">
    <property type="entry name" value="RWP-RK_dom"/>
</dbReference>
<sequence>MSLSEYVRREDLKSLYALPMKEASKKLGVSESSLRNICRKHNIERWPYRKFQQLDAHIASLQNVEASQQSAQQREMIESLLRARTILEDNPNVTCEMAILQANKQIMSNNPNASSHDMTAVMMMMMMNSSSQEDSSPTIASSCAESVAQSSSQMNPSNNNNNHHSQNGANFVPIYPVHVTSHLSASAALSAMARRKKPMNGELTPSNVIHHNIHQNTNMNAPNLNNNGWNASPMMNNTIPMGQRPMHQQVNTNTTRFTDTELMQSYANINNGNIPVMMIDPHHQQQQQNQQQHSPQQINSQQLPQYSQEFSERRFAVSHRDSVALKSGFMPPTQNYPANGNNAYMMNNNNNSSLSYGAGPMDENENNVMMDSNAGEMNHMMSMSNDMSSHYLAQQQIHQQQQQQQPMTMQHVQITTTNAEGMMDPNLEISTNGDLTSKSRHISLLKQFRKQIPQPRSLSTSTATSSQHTSPIMRDLNANWTNNGNNNMGQASPLKTNSFGFSSPQTPTSVSTPIQPNSNNTASSSNNNTSNSVGQLSGNNNMLSNVNTTNVSQQPPSLRSTMSGSIFSFSSDHMDDEDGDVGMLMSTSHNDLSFNSLSSSPYLSPFINTQQRTSTSSISSSTSDIFQQSSPHNRNFSLTNAVPPINSLFRDSNGSLQDQFNTDQFNISKQEQRETNQRILEALRSTPLNPVGVGQNSTASYDPLFDSDAFLRGRTSSVSSTDIRLSDSCTTPLTPTEQGRSSFSKISHF</sequence>
<reference evidence="9 10" key="1">
    <citation type="journal article" date="2019" name="Sci. Rep.">
        <title>Nanopore sequencing improves the draft genome of the human pathogenic amoeba Naegleria fowleri.</title>
        <authorList>
            <person name="Liechti N."/>
            <person name="Schurch N."/>
            <person name="Bruggmann R."/>
            <person name="Wittwer M."/>
        </authorList>
    </citation>
    <scope>NUCLEOTIDE SEQUENCE [LARGE SCALE GENOMIC DNA]</scope>
    <source>
        <strain evidence="9 10">ATCC 30894</strain>
    </source>
</reference>
<name>A0A6A5CA17_NAEFO</name>
<evidence type="ECO:0000256" key="5">
    <source>
        <dbReference type="ARBA" id="ARBA00023163"/>
    </source>
</evidence>
<feature type="compositionally biased region" description="Low complexity" evidence="7">
    <location>
        <begin position="539"/>
        <end position="552"/>
    </location>
</feature>
<keyword evidence="5" id="KW-0804">Transcription</keyword>
<feature type="compositionally biased region" description="Low complexity" evidence="7">
    <location>
        <begin position="129"/>
        <end position="167"/>
    </location>
</feature>
<feature type="region of interest" description="Disordered" evidence="7">
    <location>
        <begin position="129"/>
        <end position="169"/>
    </location>
</feature>
<dbReference type="GO" id="GO:0003677">
    <property type="term" value="F:DNA binding"/>
    <property type="evidence" value="ECO:0007669"/>
    <property type="project" value="UniProtKB-KW"/>
</dbReference>
<keyword evidence="2" id="KW-0805">Transcription regulation</keyword>
<keyword evidence="3" id="KW-0175">Coiled coil</keyword>
<evidence type="ECO:0000259" key="8">
    <source>
        <dbReference type="PROSITE" id="PS51519"/>
    </source>
</evidence>
<dbReference type="AlphaFoldDB" id="A0A6A5CA17"/>
<feature type="domain" description="RWP-RK" evidence="8">
    <location>
        <begin position="1"/>
        <end position="74"/>
    </location>
</feature>
<keyword evidence="4" id="KW-0238">DNA-binding</keyword>
<dbReference type="Pfam" id="PF02042">
    <property type="entry name" value="RWP-RK"/>
    <property type="match status" value="1"/>
</dbReference>
<feature type="region of interest" description="Disordered" evidence="7">
    <location>
        <begin position="448"/>
        <end position="561"/>
    </location>
</feature>
<evidence type="ECO:0000313" key="9">
    <source>
        <dbReference type="EMBL" id="KAF0982109.1"/>
    </source>
</evidence>
<comment type="caution">
    <text evidence="9">The sequence shown here is derived from an EMBL/GenBank/DDBJ whole genome shotgun (WGS) entry which is preliminary data.</text>
</comment>
<accession>A0A6A5CA17</accession>
<dbReference type="GeneID" id="68119185"/>
<feature type="compositionally biased region" description="Low complexity" evidence="7">
    <location>
        <begin position="457"/>
        <end position="470"/>
    </location>
</feature>
<evidence type="ECO:0000313" key="10">
    <source>
        <dbReference type="Proteomes" id="UP000444721"/>
    </source>
</evidence>
<organism evidence="9 10">
    <name type="scientific">Naegleria fowleri</name>
    <name type="common">Brain eating amoeba</name>
    <dbReference type="NCBI Taxonomy" id="5763"/>
    <lineage>
        <taxon>Eukaryota</taxon>
        <taxon>Discoba</taxon>
        <taxon>Heterolobosea</taxon>
        <taxon>Tetramitia</taxon>
        <taxon>Eutetramitia</taxon>
        <taxon>Vahlkampfiidae</taxon>
        <taxon>Naegleria</taxon>
    </lineage>
</organism>
<feature type="compositionally biased region" description="Polar residues" evidence="7">
    <location>
        <begin position="488"/>
        <end position="501"/>
    </location>
</feature>
<dbReference type="GO" id="GO:0003700">
    <property type="term" value="F:DNA-binding transcription factor activity"/>
    <property type="evidence" value="ECO:0007669"/>
    <property type="project" value="InterPro"/>
</dbReference>
<gene>
    <name evidence="9" type="ORF">FDP41_011970</name>
</gene>